<reference evidence="1 2" key="1">
    <citation type="submission" date="2019-03" db="EMBL/GenBank/DDBJ databases">
        <title>Genomic Encyclopedia of Type Strains, Phase IV (KMG-IV): sequencing the most valuable type-strain genomes for metagenomic binning, comparative biology and taxonomic classification.</title>
        <authorList>
            <person name="Goeker M."/>
        </authorList>
    </citation>
    <scope>NUCLEOTIDE SEQUENCE [LARGE SCALE GENOMIC DNA]</scope>
    <source>
        <strain evidence="1 2">DSM 19610</strain>
    </source>
</reference>
<comment type="caution">
    <text evidence="1">The sequence shown here is derived from an EMBL/GenBank/DDBJ whole genome shotgun (WGS) entry which is preliminary data.</text>
</comment>
<dbReference type="EMBL" id="SMFX01000001">
    <property type="protein sequence ID" value="TCK16887.1"/>
    <property type="molecule type" value="Genomic_DNA"/>
</dbReference>
<organism evidence="1 2">
    <name type="scientific">Thiogranum longum</name>
    <dbReference type="NCBI Taxonomy" id="1537524"/>
    <lineage>
        <taxon>Bacteria</taxon>
        <taxon>Pseudomonadati</taxon>
        <taxon>Pseudomonadota</taxon>
        <taxon>Gammaproteobacteria</taxon>
        <taxon>Chromatiales</taxon>
        <taxon>Ectothiorhodospiraceae</taxon>
        <taxon>Thiogranum</taxon>
    </lineage>
</organism>
<keyword evidence="2" id="KW-1185">Reference proteome</keyword>
<sequence>MTTLVLQPTDLAQWHALVAEAQQACDCNLEESLESYLVFLLMRFADRPELARKIMALEFLHAQQANAQQADNLRDVGDQCLLFSGLFPQIAEKRMVRVSYFVNIGRSAYGQLSSLVDRKSERLFSNLAGGFVAIMDVLHAMRGLSGVPVLQPLAAAELWADTGSRSAWGAITEAGNLPAARRDQRSRH</sequence>
<gene>
    <name evidence="1" type="ORF">DFR30_0106</name>
</gene>
<protein>
    <submittedName>
        <fullName evidence="1">Uncharacterized protein</fullName>
    </submittedName>
</protein>
<name>A0A4R1H5A0_9GAMM</name>
<accession>A0A4R1H5A0</accession>
<dbReference type="Proteomes" id="UP000295707">
    <property type="component" value="Unassembled WGS sequence"/>
</dbReference>
<dbReference type="RefSeq" id="WP_132970817.1">
    <property type="nucleotide sequence ID" value="NZ_SMFX01000001.1"/>
</dbReference>
<dbReference type="AlphaFoldDB" id="A0A4R1H5A0"/>
<evidence type="ECO:0000313" key="1">
    <source>
        <dbReference type="EMBL" id="TCK16887.1"/>
    </source>
</evidence>
<evidence type="ECO:0000313" key="2">
    <source>
        <dbReference type="Proteomes" id="UP000295707"/>
    </source>
</evidence>
<dbReference type="OrthoDB" id="5659936at2"/>
<proteinExistence type="predicted"/>